<evidence type="ECO:0000313" key="3">
    <source>
        <dbReference type="Proteomes" id="UP001597233"/>
    </source>
</evidence>
<evidence type="ECO:0000313" key="2">
    <source>
        <dbReference type="EMBL" id="MFD1888548.1"/>
    </source>
</evidence>
<sequence length="82" mass="9694">MISEEQLDAYRLSGEKVRVVRDDIRDNDIRGIVIAWDDEHVLIRRPNRNVVKLSRHYLIQPSKEERRSPLDEEIPAEANTEE</sequence>
<feature type="compositionally biased region" description="Acidic residues" evidence="1">
    <location>
        <begin position="71"/>
        <end position="82"/>
    </location>
</feature>
<name>A0ABW4RS92_9BACL</name>
<dbReference type="Proteomes" id="UP001597233">
    <property type="component" value="Unassembled WGS sequence"/>
</dbReference>
<proteinExistence type="predicted"/>
<comment type="caution">
    <text evidence="2">The sequence shown here is derived from an EMBL/GenBank/DDBJ whole genome shotgun (WGS) entry which is preliminary data.</text>
</comment>
<keyword evidence="3" id="KW-1185">Reference proteome</keyword>
<organism evidence="2 3">
    <name type="scientific">Paenibacillus wenxiniae</name>
    <dbReference type="NCBI Taxonomy" id="1636843"/>
    <lineage>
        <taxon>Bacteria</taxon>
        <taxon>Bacillati</taxon>
        <taxon>Bacillota</taxon>
        <taxon>Bacilli</taxon>
        <taxon>Bacillales</taxon>
        <taxon>Paenibacillaceae</taxon>
        <taxon>Paenibacillus</taxon>
    </lineage>
</organism>
<evidence type="ECO:0008006" key="4">
    <source>
        <dbReference type="Google" id="ProtNLM"/>
    </source>
</evidence>
<dbReference type="RefSeq" id="WP_347323258.1">
    <property type="nucleotide sequence ID" value="NZ_JBCGUH010000001.1"/>
</dbReference>
<evidence type="ECO:0000256" key="1">
    <source>
        <dbReference type="SAM" id="MobiDB-lite"/>
    </source>
</evidence>
<dbReference type="EMBL" id="JBHUEH010000032">
    <property type="protein sequence ID" value="MFD1888548.1"/>
    <property type="molecule type" value="Genomic_DNA"/>
</dbReference>
<feature type="region of interest" description="Disordered" evidence="1">
    <location>
        <begin position="62"/>
        <end position="82"/>
    </location>
</feature>
<accession>A0ABW4RS92</accession>
<reference evidence="3" key="1">
    <citation type="journal article" date="2019" name="Int. J. Syst. Evol. Microbiol.">
        <title>The Global Catalogue of Microorganisms (GCM) 10K type strain sequencing project: providing services to taxonomists for standard genome sequencing and annotation.</title>
        <authorList>
            <consortium name="The Broad Institute Genomics Platform"/>
            <consortium name="The Broad Institute Genome Sequencing Center for Infectious Disease"/>
            <person name="Wu L."/>
            <person name="Ma J."/>
        </authorList>
    </citation>
    <scope>NUCLEOTIDE SEQUENCE [LARGE SCALE GENOMIC DNA]</scope>
    <source>
        <strain evidence="3">CCUG 54950</strain>
    </source>
</reference>
<gene>
    <name evidence="2" type="ORF">ACFSC9_23945</name>
</gene>
<protein>
    <recommendedName>
        <fullName evidence="4">DUF2642 domain-containing protein</fullName>
    </recommendedName>
</protein>